<gene>
    <name evidence="1" type="ORF">LCGC14_3043840</name>
</gene>
<evidence type="ECO:0000313" key="1">
    <source>
        <dbReference type="EMBL" id="KKK58498.1"/>
    </source>
</evidence>
<name>A0A0F8WPB7_9ZZZZ</name>
<dbReference type="AlphaFoldDB" id="A0A0F8WPB7"/>
<proteinExistence type="predicted"/>
<evidence type="ECO:0008006" key="2">
    <source>
        <dbReference type="Google" id="ProtNLM"/>
    </source>
</evidence>
<protein>
    <recommendedName>
        <fullName evidence="2">PD-(D/E)XK endonuclease-like domain-containing protein</fullName>
    </recommendedName>
</protein>
<sequence>MGNESRDFGPTETNLHLDCPTLRRFEKTWEQKTSWKPHLAIGAAMSEGLATYLSNPCEEGLVKALASAEAVLTDRVPGNSEEWSLEGLKTLVSNGIESAAETTLAEMLKTEKVVGTEVSIGSGRIDLVTAPRIVTELSSSIVAHSNPLSEDYLIITDHKTSIQKAPRYIESDFKDIPLNWQLWDYAWRAQSYYGRPVRWIRIHQIILSPRTKCIMSEPSRINPENLKMWELNASITWKDMQSDDQFPFEILRQNWHHCLNKYGPCRAYQACHSFLRDEKQMESV</sequence>
<dbReference type="EMBL" id="LAZR01063952">
    <property type="protein sequence ID" value="KKK58498.1"/>
    <property type="molecule type" value="Genomic_DNA"/>
</dbReference>
<accession>A0A0F8WPB7</accession>
<organism evidence="1">
    <name type="scientific">marine sediment metagenome</name>
    <dbReference type="NCBI Taxonomy" id="412755"/>
    <lineage>
        <taxon>unclassified sequences</taxon>
        <taxon>metagenomes</taxon>
        <taxon>ecological metagenomes</taxon>
    </lineage>
</organism>
<comment type="caution">
    <text evidence="1">The sequence shown here is derived from an EMBL/GenBank/DDBJ whole genome shotgun (WGS) entry which is preliminary data.</text>
</comment>
<reference evidence="1" key="1">
    <citation type="journal article" date="2015" name="Nature">
        <title>Complex archaea that bridge the gap between prokaryotes and eukaryotes.</title>
        <authorList>
            <person name="Spang A."/>
            <person name="Saw J.H."/>
            <person name="Jorgensen S.L."/>
            <person name="Zaremba-Niedzwiedzka K."/>
            <person name="Martijn J."/>
            <person name="Lind A.E."/>
            <person name="van Eijk R."/>
            <person name="Schleper C."/>
            <person name="Guy L."/>
            <person name="Ettema T.J."/>
        </authorList>
    </citation>
    <scope>NUCLEOTIDE SEQUENCE</scope>
</reference>
<feature type="non-terminal residue" evidence="1">
    <location>
        <position position="284"/>
    </location>
</feature>